<sequence>MEEVLAKYFSNELTPKERQEVEEWRNESESNAEEFLAYSKIWHSETTVDTDAALSSILDEINGLETMAEEVPNVKEPKAGQVFLHFFKIAAAVLIGVGIGYFALSQFDLLQSPQQYSSNAELMEVQLADGTIVTLSRHSTLSFLETENERLVEMDGKAFFDVKRDESKPFIIRTAYSEVEVLGTSFLVDASGSVESSVVVVESGLVAVTSKSDNTEQVELKAGERAFFEESGHLAKTTNTNINYLSWKTHLISFQSEPLEEVVQLLNENFGVEIQLSNDMLKNCVLTADFKDQEVNDILEIISLTFSLELKKLSDNRFVLSGEGC</sequence>
<dbReference type="Gene3D" id="2.60.120.1440">
    <property type="match status" value="1"/>
</dbReference>
<reference evidence="4 5" key="1">
    <citation type="submission" date="2022-10" db="EMBL/GenBank/DDBJ databases">
        <title>Comparative genomics and taxonomic characterization of three novel marine species of genus Reichenbachiella exhibiting antioxidant and polysaccharide degradation activities.</title>
        <authorList>
            <person name="Muhammad N."/>
            <person name="Lee Y.-J."/>
            <person name="Ko J."/>
            <person name="Kim S.-G."/>
        </authorList>
    </citation>
    <scope>NUCLEOTIDE SEQUENCE [LARGE SCALE GENOMIC DNA]</scope>
    <source>
        <strain evidence="4 5">ABR2-5</strain>
    </source>
</reference>
<gene>
    <name evidence="4" type="ORF">N7U62_07800</name>
</gene>
<protein>
    <submittedName>
        <fullName evidence="4">FecR domain-containing protein</fullName>
    </submittedName>
</protein>
<evidence type="ECO:0000313" key="4">
    <source>
        <dbReference type="EMBL" id="MCV9386560.1"/>
    </source>
</evidence>
<comment type="caution">
    <text evidence="4">The sequence shown here is derived from an EMBL/GenBank/DDBJ whole genome shotgun (WGS) entry which is preliminary data.</text>
</comment>
<organism evidence="4 5">
    <name type="scientific">Reichenbachiella ulvae</name>
    <dbReference type="NCBI Taxonomy" id="2980104"/>
    <lineage>
        <taxon>Bacteria</taxon>
        <taxon>Pseudomonadati</taxon>
        <taxon>Bacteroidota</taxon>
        <taxon>Cytophagia</taxon>
        <taxon>Cytophagales</taxon>
        <taxon>Reichenbachiellaceae</taxon>
        <taxon>Reichenbachiella</taxon>
    </lineage>
</organism>
<dbReference type="InterPro" id="IPR012373">
    <property type="entry name" value="Ferrdict_sens_TM"/>
</dbReference>
<feature type="transmembrane region" description="Helical" evidence="1">
    <location>
        <begin position="82"/>
        <end position="104"/>
    </location>
</feature>
<dbReference type="Gene3D" id="3.55.50.30">
    <property type="match status" value="1"/>
</dbReference>
<evidence type="ECO:0000259" key="3">
    <source>
        <dbReference type="Pfam" id="PF16344"/>
    </source>
</evidence>
<keyword evidence="1" id="KW-1133">Transmembrane helix</keyword>
<name>A0ABT3CS71_9BACT</name>
<dbReference type="Proteomes" id="UP001300692">
    <property type="component" value="Unassembled WGS sequence"/>
</dbReference>
<dbReference type="PIRSF" id="PIRSF018266">
    <property type="entry name" value="FecR"/>
    <property type="match status" value="1"/>
</dbReference>
<feature type="domain" description="FecR protein" evidence="2">
    <location>
        <begin position="120"/>
        <end position="206"/>
    </location>
</feature>
<dbReference type="RefSeq" id="WP_264137369.1">
    <property type="nucleotide sequence ID" value="NZ_JAOYOD010000001.1"/>
</dbReference>
<dbReference type="InterPro" id="IPR032508">
    <property type="entry name" value="FecR_C"/>
</dbReference>
<keyword evidence="1" id="KW-0812">Transmembrane</keyword>
<dbReference type="PANTHER" id="PTHR30273:SF2">
    <property type="entry name" value="PROTEIN FECR"/>
    <property type="match status" value="1"/>
</dbReference>
<evidence type="ECO:0000313" key="5">
    <source>
        <dbReference type="Proteomes" id="UP001300692"/>
    </source>
</evidence>
<keyword evidence="5" id="KW-1185">Reference proteome</keyword>
<evidence type="ECO:0000259" key="2">
    <source>
        <dbReference type="Pfam" id="PF04773"/>
    </source>
</evidence>
<proteinExistence type="predicted"/>
<evidence type="ECO:0000256" key="1">
    <source>
        <dbReference type="SAM" id="Phobius"/>
    </source>
</evidence>
<dbReference type="Pfam" id="PF16344">
    <property type="entry name" value="FecR_C"/>
    <property type="match status" value="1"/>
</dbReference>
<dbReference type="Pfam" id="PF04773">
    <property type="entry name" value="FecR"/>
    <property type="match status" value="1"/>
</dbReference>
<feature type="domain" description="Protein FecR C-terminal" evidence="3">
    <location>
        <begin position="252"/>
        <end position="317"/>
    </location>
</feature>
<keyword evidence="1" id="KW-0472">Membrane</keyword>
<dbReference type="PANTHER" id="PTHR30273">
    <property type="entry name" value="PERIPLASMIC SIGNAL SENSOR AND SIGMA FACTOR ACTIVATOR FECR-RELATED"/>
    <property type="match status" value="1"/>
</dbReference>
<dbReference type="EMBL" id="JAOYOD010000001">
    <property type="protein sequence ID" value="MCV9386560.1"/>
    <property type="molecule type" value="Genomic_DNA"/>
</dbReference>
<dbReference type="InterPro" id="IPR006860">
    <property type="entry name" value="FecR"/>
</dbReference>
<accession>A0ABT3CS71</accession>